<keyword evidence="3 9" id="KW-0548">Nucleotidyltransferase</keyword>
<dbReference type="HAMAP" id="MF_00151">
    <property type="entry name" value="PPAT_bact"/>
    <property type="match status" value="1"/>
</dbReference>
<dbReference type="UniPathway" id="UPA00241">
    <property type="reaction ID" value="UER00355"/>
</dbReference>
<name>A0A7U6GJY6_9GAMM</name>
<keyword evidence="12" id="KW-1185">Reference proteome</keyword>
<reference evidence="11 12" key="1">
    <citation type="journal article" date="2014" name="PLoS ONE">
        <title>Physiological and genomic features of a novel sulfur-oxidizing gammaproteobacterium belonging to a previously uncultivated symbiotic lineage isolated from a hydrothermal vent.</title>
        <authorList>
            <person name="Nunoura T."/>
            <person name="Takaki Y."/>
            <person name="Kazama H."/>
            <person name="Kakuta J."/>
            <person name="Shimamura S."/>
            <person name="Makita H."/>
            <person name="Hirai M."/>
            <person name="Miyazaki M."/>
            <person name="Takai K."/>
        </authorList>
    </citation>
    <scope>NUCLEOTIDE SEQUENCE [LARGE SCALE GENOMIC DNA]</scope>
    <source>
        <strain evidence="11 12">Hiromi1</strain>
    </source>
</reference>
<dbReference type="KEGG" id="tbn:TBH_C2040"/>
<evidence type="ECO:0000256" key="2">
    <source>
        <dbReference type="ARBA" id="ARBA00022679"/>
    </source>
</evidence>
<evidence type="ECO:0000313" key="11">
    <source>
        <dbReference type="EMBL" id="BAO44954.1"/>
    </source>
</evidence>
<evidence type="ECO:0000256" key="4">
    <source>
        <dbReference type="ARBA" id="ARBA00022741"/>
    </source>
</evidence>
<proteinExistence type="inferred from homology"/>
<dbReference type="OrthoDB" id="9806661at2"/>
<evidence type="ECO:0000256" key="1">
    <source>
        <dbReference type="ARBA" id="ARBA00022490"/>
    </source>
</evidence>
<dbReference type="NCBIfam" id="TIGR01510">
    <property type="entry name" value="coaD_prev_kdtB"/>
    <property type="match status" value="1"/>
</dbReference>
<evidence type="ECO:0000256" key="3">
    <source>
        <dbReference type="ARBA" id="ARBA00022695"/>
    </source>
</evidence>
<keyword evidence="2 9" id="KW-0808">Transferase</keyword>
<evidence type="ECO:0000259" key="10">
    <source>
        <dbReference type="Pfam" id="PF01467"/>
    </source>
</evidence>
<dbReference type="EMBL" id="AP012273">
    <property type="protein sequence ID" value="BAO44954.1"/>
    <property type="molecule type" value="Genomic_DNA"/>
</dbReference>
<dbReference type="PANTHER" id="PTHR21342">
    <property type="entry name" value="PHOSPHOPANTETHEINE ADENYLYLTRANSFERASE"/>
    <property type="match status" value="1"/>
</dbReference>
<feature type="binding site" evidence="9">
    <location>
        <begin position="9"/>
        <end position="10"/>
    </location>
    <ligand>
        <name>ATP</name>
        <dbReference type="ChEBI" id="CHEBI:30616"/>
    </ligand>
</feature>
<dbReference type="GO" id="GO:0005524">
    <property type="term" value="F:ATP binding"/>
    <property type="evidence" value="ECO:0007669"/>
    <property type="project" value="UniProtKB-KW"/>
</dbReference>
<evidence type="ECO:0000256" key="7">
    <source>
        <dbReference type="ARBA" id="ARBA00022993"/>
    </source>
</evidence>
<feature type="binding site" evidence="9">
    <location>
        <position position="98"/>
    </location>
    <ligand>
        <name>ATP</name>
        <dbReference type="ChEBI" id="CHEBI:30616"/>
    </ligand>
</feature>
<dbReference type="GO" id="GO:0004595">
    <property type="term" value="F:pantetheine-phosphate adenylyltransferase activity"/>
    <property type="evidence" value="ECO:0007669"/>
    <property type="project" value="UniProtKB-UniRule"/>
</dbReference>
<evidence type="ECO:0000313" key="12">
    <source>
        <dbReference type="Proteomes" id="UP000031631"/>
    </source>
</evidence>
<dbReference type="AlphaFoldDB" id="A0A7U6GJY6"/>
<dbReference type="InterPro" id="IPR014729">
    <property type="entry name" value="Rossmann-like_a/b/a_fold"/>
</dbReference>
<feature type="domain" description="Cytidyltransferase-like" evidence="10">
    <location>
        <begin position="5"/>
        <end position="133"/>
    </location>
</feature>
<feature type="site" description="Transition state stabilizer" evidence="9">
    <location>
        <position position="17"/>
    </location>
</feature>
<dbReference type="Proteomes" id="UP000031631">
    <property type="component" value="Chromosome"/>
</dbReference>
<evidence type="ECO:0000256" key="5">
    <source>
        <dbReference type="ARBA" id="ARBA00022840"/>
    </source>
</evidence>
<accession>A0A7U6GJY6</accession>
<comment type="catalytic activity">
    <reaction evidence="8 9">
        <text>(R)-4'-phosphopantetheine + ATP + H(+) = 3'-dephospho-CoA + diphosphate</text>
        <dbReference type="Rhea" id="RHEA:19801"/>
        <dbReference type="ChEBI" id="CHEBI:15378"/>
        <dbReference type="ChEBI" id="CHEBI:30616"/>
        <dbReference type="ChEBI" id="CHEBI:33019"/>
        <dbReference type="ChEBI" id="CHEBI:57328"/>
        <dbReference type="ChEBI" id="CHEBI:61723"/>
        <dbReference type="EC" id="2.7.7.3"/>
    </reaction>
</comment>
<dbReference type="Gene3D" id="3.40.50.620">
    <property type="entry name" value="HUPs"/>
    <property type="match status" value="1"/>
</dbReference>
<dbReference type="PRINTS" id="PR01020">
    <property type="entry name" value="LPSBIOSNTHSS"/>
</dbReference>
<feature type="binding site" evidence="9">
    <location>
        <position position="17"/>
    </location>
    <ligand>
        <name>ATP</name>
        <dbReference type="ChEBI" id="CHEBI:30616"/>
    </ligand>
</feature>
<protein>
    <recommendedName>
        <fullName evidence="9">Phosphopantetheine adenylyltransferase</fullName>
        <ecNumber evidence="9">2.7.7.3</ecNumber>
    </recommendedName>
    <alternativeName>
        <fullName evidence="9">Dephospho-CoA pyrophosphorylase</fullName>
    </alternativeName>
    <alternativeName>
        <fullName evidence="9">Pantetheine-phosphate adenylyltransferase</fullName>
        <shortName evidence="9">PPAT</shortName>
    </alternativeName>
</protein>
<comment type="pathway">
    <text evidence="9">Cofactor biosynthesis; coenzyme A biosynthesis; CoA from (R)-pantothenate: step 4/5.</text>
</comment>
<keyword evidence="1 9" id="KW-0963">Cytoplasm</keyword>
<feature type="binding site" evidence="9">
    <location>
        <position position="73"/>
    </location>
    <ligand>
        <name>substrate</name>
    </ligand>
</feature>
<keyword evidence="4 9" id="KW-0547">Nucleotide-binding</keyword>
<dbReference type="Pfam" id="PF01467">
    <property type="entry name" value="CTP_transf_like"/>
    <property type="match status" value="1"/>
</dbReference>
<dbReference type="CDD" id="cd02163">
    <property type="entry name" value="PPAT"/>
    <property type="match status" value="1"/>
</dbReference>
<feature type="binding site" evidence="9">
    <location>
        <position position="9"/>
    </location>
    <ligand>
        <name>substrate</name>
    </ligand>
</feature>
<sequence length="158" mass="17395">MLTAVYPGTFDPITNGHTDLVARASKLFGRVVVAVARDTAKATFCDLDQRVELARLVLADFPNVEVVSFSGLLVKFCQAQKAEVVIRGLRAVSDFEYEFQLAGMNRRLAPDVETLFLTPAEQYAFISSSLVREIARLGGDVAEFVHPAVQEALTEKFI</sequence>
<comment type="function">
    <text evidence="9">Reversibly transfers an adenylyl group from ATP to 4'-phosphopantetheine, yielding dephospho-CoA (dPCoA) and pyrophosphate.</text>
</comment>
<organism evidence="11 12">
    <name type="scientific">Thiolapillus brandeum</name>
    <dbReference type="NCBI Taxonomy" id="1076588"/>
    <lineage>
        <taxon>Bacteria</taxon>
        <taxon>Pseudomonadati</taxon>
        <taxon>Pseudomonadota</taxon>
        <taxon>Gammaproteobacteria</taxon>
        <taxon>Chromatiales</taxon>
        <taxon>Sedimenticolaceae</taxon>
        <taxon>Thiolapillus</taxon>
    </lineage>
</organism>
<feature type="binding site" evidence="9">
    <location>
        <begin position="123"/>
        <end position="129"/>
    </location>
    <ligand>
        <name>ATP</name>
        <dbReference type="ChEBI" id="CHEBI:30616"/>
    </ligand>
</feature>
<dbReference type="RefSeq" id="WP_041068213.1">
    <property type="nucleotide sequence ID" value="NZ_AP012273.1"/>
</dbReference>
<dbReference type="EC" id="2.7.7.3" evidence="9"/>
<keyword evidence="7 9" id="KW-0173">Coenzyme A biosynthesis</keyword>
<evidence type="ECO:0000256" key="8">
    <source>
        <dbReference type="ARBA" id="ARBA00029346"/>
    </source>
</evidence>
<feature type="binding site" evidence="9">
    <location>
        <position position="87"/>
    </location>
    <ligand>
        <name>substrate</name>
    </ligand>
</feature>
<feature type="binding site" evidence="9">
    <location>
        <begin position="88"/>
        <end position="90"/>
    </location>
    <ligand>
        <name>ATP</name>
        <dbReference type="ChEBI" id="CHEBI:30616"/>
    </ligand>
</feature>
<evidence type="ECO:0000256" key="6">
    <source>
        <dbReference type="ARBA" id="ARBA00022842"/>
    </source>
</evidence>
<dbReference type="GO" id="GO:0005737">
    <property type="term" value="C:cytoplasm"/>
    <property type="evidence" value="ECO:0007669"/>
    <property type="project" value="UniProtKB-SubCell"/>
</dbReference>
<evidence type="ECO:0000256" key="9">
    <source>
        <dbReference type="HAMAP-Rule" id="MF_00151"/>
    </source>
</evidence>
<keyword evidence="6 9" id="KW-0460">Magnesium</keyword>
<comment type="subunit">
    <text evidence="9">Homohexamer.</text>
</comment>
<gene>
    <name evidence="9" type="primary">coaD</name>
    <name evidence="11" type="ORF">TBH_C2040</name>
</gene>
<feature type="binding site" evidence="9">
    <location>
        <position position="41"/>
    </location>
    <ligand>
        <name>substrate</name>
    </ligand>
</feature>
<comment type="cofactor">
    <cofactor evidence="9">
        <name>Mg(2+)</name>
        <dbReference type="ChEBI" id="CHEBI:18420"/>
    </cofactor>
</comment>
<keyword evidence="5 9" id="KW-0067">ATP-binding</keyword>
<dbReference type="InterPro" id="IPR001980">
    <property type="entry name" value="PPAT"/>
</dbReference>
<dbReference type="PANTHER" id="PTHR21342:SF1">
    <property type="entry name" value="PHOSPHOPANTETHEINE ADENYLYLTRANSFERASE"/>
    <property type="match status" value="1"/>
</dbReference>
<comment type="similarity">
    <text evidence="9">Belongs to the bacterial CoaD family.</text>
</comment>
<dbReference type="SUPFAM" id="SSF52374">
    <property type="entry name" value="Nucleotidylyl transferase"/>
    <property type="match status" value="1"/>
</dbReference>
<dbReference type="InterPro" id="IPR004821">
    <property type="entry name" value="Cyt_trans-like"/>
</dbReference>
<dbReference type="GO" id="GO:0015937">
    <property type="term" value="P:coenzyme A biosynthetic process"/>
    <property type="evidence" value="ECO:0007669"/>
    <property type="project" value="UniProtKB-UniRule"/>
</dbReference>
<comment type="subcellular location">
    <subcellularLocation>
        <location evidence="9">Cytoplasm</location>
    </subcellularLocation>
</comment>
<dbReference type="NCBIfam" id="TIGR00125">
    <property type="entry name" value="cyt_tran_rel"/>
    <property type="match status" value="1"/>
</dbReference>